<reference evidence="1" key="1">
    <citation type="journal article" date="2023" name="G3 (Bethesda)">
        <title>A reference genome for the long-term kleptoplast-retaining sea slug Elysia crispata morphotype clarki.</title>
        <authorList>
            <person name="Eastman K.E."/>
            <person name="Pendleton A.L."/>
            <person name="Shaikh M.A."/>
            <person name="Suttiyut T."/>
            <person name="Ogas R."/>
            <person name="Tomko P."/>
            <person name="Gavelis G."/>
            <person name="Widhalm J.R."/>
            <person name="Wisecaver J.H."/>
        </authorList>
    </citation>
    <scope>NUCLEOTIDE SEQUENCE</scope>
    <source>
        <strain evidence="1">ECLA1</strain>
    </source>
</reference>
<evidence type="ECO:0000313" key="2">
    <source>
        <dbReference type="Proteomes" id="UP001283361"/>
    </source>
</evidence>
<protein>
    <submittedName>
        <fullName evidence="1">Uncharacterized protein</fullName>
    </submittedName>
</protein>
<gene>
    <name evidence="1" type="ORF">RRG08_008004</name>
</gene>
<organism evidence="1 2">
    <name type="scientific">Elysia crispata</name>
    <name type="common">lettuce slug</name>
    <dbReference type="NCBI Taxonomy" id="231223"/>
    <lineage>
        <taxon>Eukaryota</taxon>
        <taxon>Metazoa</taxon>
        <taxon>Spiralia</taxon>
        <taxon>Lophotrochozoa</taxon>
        <taxon>Mollusca</taxon>
        <taxon>Gastropoda</taxon>
        <taxon>Heterobranchia</taxon>
        <taxon>Euthyneura</taxon>
        <taxon>Panpulmonata</taxon>
        <taxon>Sacoglossa</taxon>
        <taxon>Placobranchoidea</taxon>
        <taxon>Plakobranchidae</taxon>
        <taxon>Elysia</taxon>
    </lineage>
</organism>
<keyword evidence="2" id="KW-1185">Reference proteome</keyword>
<name>A0AAE0YRQ6_9GAST</name>
<proteinExistence type="predicted"/>
<dbReference type="AlphaFoldDB" id="A0AAE0YRQ6"/>
<evidence type="ECO:0000313" key="1">
    <source>
        <dbReference type="EMBL" id="KAK3755429.1"/>
    </source>
</evidence>
<dbReference type="Proteomes" id="UP001283361">
    <property type="component" value="Unassembled WGS sequence"/>
</dbReference>
<sequence length="125" mass="13797">MRLNKTSFSPHQAKAEQLMYNYKTFSIDLPNSVHISSITSRVEDVSASILMGYHPGILGVSSKFSCCSLMALSGISRALSVSIQLYCLPAKALTFSEYLSRIVRSCTLHTGKNEMSWLAGWLVDT</sequence>
<accession>A0AAE0YRQ6</accession>
<comment type="caution">
    <text evidence="1">The sequence shown here is derived from an EMBL/GenBank/DDBJ whole genome shotgun (WGS) entry which is preliminary data.</text>
</comment>
<dbReference type="EMBL" id="JAWDGP010005601">
    <property type="protein sequence ID" value="KAK3755429.1"/>
    <property type="molecule type" value="Genomic_DNA"/>
</dbReference>